<dbReference type="PANTHER" id="PTHR31676">
    <property type="entry name" value="T31J12.3 PROTEIN-RELATED"/>
    <property type="match status" value="1"/>
</dbReference>
<dbReference type="Gene3D" id="2.30.240.10">
    <property type="entry name" value="At5g01610-like"/>
    <property type="match status" value="1"/>
</dbReference>
<dbReference type="SUPFAM" id="SSF141562">
    <property type="entry name" value="At5g01610-like"/>
    <property type="match status" value="1"/>
</dbReference>
<evidence type="ECO:0000313" key="1">
    <source>
        <dbReference type="EMBL" id="GMI72938.1"/>
    </source>
</evidence>
<keyword evidence="2" id="KW-1185">Reference proteome</keyword>
<gene>
    <name evidence="1" type="ORF">HRI_000963100</name>
</gene>
<dbReference type="Proteomes" id="UP001165190">
    <property type="component" value="Unassembled WGS sequence"/>
</dbReference>
<dbReference type="OrthoDB" id="1885001at2759"/>
<dbReference type="PANTHER" id="PTHR31676:SF7">
    <property type="entry name" value="DUF538 DOMAIN-CONTAINING PROTEIN"/>
    <property type="match status" value="1"/>
</dbReference>
<reference evidence="1" key="1">
    <citation type="submission" date="2023-05" db="EMBL/GenBank/DDBJ databases">
        <title>Genome and transcriptome analyses reveal genes involved in the formation of fine ridges on petal epidermal cells in Hibiscus trionum.</title>
        <authorList>
            <person name="Koshimizu S."/>
            <person name="Masuda S."/>
            <person name="Ishii T."/>
            <person name="Shirasu K."/>
            <person name="Hoshino A."/>
            <person name="Arita M."/>
        </authorList>
    </citation>
    <scope>NUCLEOTIDE SEQUENCE</scope>
    <source>
        <strain evidence="1">Hamamatsu line</strain>
    </source>
</reference>
<evidence type="ECO:0000313" key="2">
    <source>
        <dbReference type="Proteomes" id="UP001165190"/>
    </source>
</evidence>
<accession>A0A9W7H9N2</accession>
<dbReference type="EMBL" id="BSYR01000010">
    <property type="protein sequence ID" value="GMI72938.1"/>
    <property type="molecule type" value="Genomic_DNA"/>
</dbReference>
<dbReference type="Pfam" id="PF04398">
    <property type="entry name" value="DUF538"/>
    <property type="match status" value="1"/>
</dbReference>
<comment type="caution">
    <text evidence="1">The sequence shown here is derived from an EMBL/GenBank/DDBJ whole genome shotgun (WGS) entry which is preliminary data.</text>
</comment>
<sequence>MASKQIESHREGAEIYNEAGVCRQKVEELLDHFHIPKGLMPLTNLVEFGHNKTSGFIWLIQEKASKYMFKELGATSYGPEITGFIGDRELKSLTGIKSREMMIWVTLAHVIVDDTENAGKVTFSTTMGLSQTYPLTAIEDDPKEMK</sequence>
<dbReference type="AlphaFoldDB" id="A0A9W7H9N2"/>
<organism evidence="1 2">
    <name type="scientific">Hibiscus trionum</name>
    <name type="common">Flower of an hour</name>
    <dbReference type="NCBI Taxonomy" id="183268"/>
    <lineage>
        <taxon>Eukaryota</taxon>
        <taxon>Viridiplantae</taxon>
        <taxon>Streptophyta</taxon>
        <taxon>Embryophyta</taxon>
        <taxon>Tracheophyta</taxon>
        <taxon>Spermatophyta</taxon>
        <taxon>Magnoliopsida</taxon>
        <taxon>eudicotyledons</taxon>
        <taxon>Gunneridae</taxon>
        <taxon>Pentapetalae</taxon>
        <taxon>rosids</taxon>
        <taxon>malvids</taxon>
        <taxon>Malvales</taxon>
        <taxon>Malvaceae</taxon>
        <taxon>Malvoideae</taxon>
        <taxon>Hibiscus</taxon>
    </lineage>
</organism>
<proteinExistence type="predicted"/>
<dbReference type="InterPro" id="IPR007493">
    <property type="entry name" value="DUF538"/>
</dbReference>
<dbReference type="InterPro" id="IPR036758">
    <property type="entry name" value="At5g01610-like"/>
</dbReference>
<protein>
    <recommendedName>
        <fullName evidence="3">DUF538 domain-containing protein</fullName>
    </recommendedName>
</protein>
<evidence type="ECO:0008006" key="3">
    <source>
        <dbReference type="Google" id="ProtNLM"/>
    </source>
</evidence>
<name>A0A9W7H9N2_HIBTR</name>